<keyword evidence="9" id="KW-1185">Reference proteome</keyword>
<keyword evidence="4 6" id="KW-0808">Transferase</keyword>
<comment type="similarity">
    <text evidence="2 6">Belongs to the class-I pyridoxal-phosphate-dependent aminotransferase family.</text>
</comment>
<dbReference type="PANTHER" id="PTHR46383">
    <property type="entry name" value="ASPARTATE AMINOTRANSFERASE"/>
    <property type="match status" value="1"/>
</dbReference>
<dbReference type="Pfam" id="PF00155">
    <property type="entry name" value="Aminotran_1_2"/>
    <property type="match status" value="1"/>
</dbReference>
<organism evidence="8 9">
    <name type="scientific">Chitinivibrio alkaliphilus ACht1</name>
    <dbReference type="NCBI Taxonomy" id="1313304"/>
    <lineage>
        <taxon>Bacteria</taxon>
        <taxon>Pseudomonadati</taxon>
        <taxon>Fibrobacterota</taxon>
        <taxon>Chitinivibrionia</taxon>
        <taxon>Chitinivibrionales</taxon>
        <taxon>Chitinivibrionaceae</taxon>
        <taxon>Chitinivibrio</taxon>
    </lineage>
</organism>
<dbReference type="InterPro" id="IPR015422">
    <property type="entry name" value="PyrdxlP-dep_Trfase_small"/>
</dbReference>
<comment type="caution">
    <text evidence="8">The sequence shown here is derived from an EMBL/GenBank/DDBJ whole genome shotgun (WGS) entry which is preliminary data.</text>
</comment>
<evidence type="ECO:0000313" key="8">
    <source>
        <dbReference type="EMBL" id="ERP39216.1"/>
    </source>
</evidence>
<dbReference type="Gene3D" id="3.40.640.10">
    <property type="entry name" value="Type I PLP-dependent aspartate aminotransferase-like (Major domain)"/>
    <property type="match status" value="1"/>
</dbReference>
<dbReference type="EMBL" id="ASJR01000001">
    <property type="protein sequence ID" value="ERP39216.1"/>
    <property type="molecule type" value="Genomic_DNA"/>
</dbReference>
<dbReference type="Proteomes" id="UP000017148">
    <property type="component" value="Unassembled WGS sequence"/>
</dbReference>
<reference evidence="8 9" key="1">
    <citation type="journal article" date="2013" name="Environ. Microbiol.">
        <title>Genome analysis of Chitinivibrio alkaliphilus gen. nov., sp. nov., a novel extremely haloalkaliphilic anaerobic chitinolytic bacterium from the candidate phylum Termite Group 3.</title>
        <authorList>
            <person name="Sorokin D.Y."/>
            <person name="Gumerov V.M."/>
            <person name="Rakitin A.L."/>
            <person name="Beletsky A.V."/>
            <person name="Damste J.S."/>
            <person name="Muyzer G."/>
            <person name="Mardanov A.V."/>
            <person name="Ravin N.V."/>
        </authorList>
    </citation>
    <scope>NUCLEOTIDE SEQUENCE [LARGE SCALE GENOMIC DNA]</scope>
    <source>
        <strain evidence="8 9">ACht1</strain>
    </source>
</reference>
<keyword evidence="3 6" id="KW-0032">Aminotransferase</keyword>
<keyword evidence="5" id="KW-0663">Pyridoxal phosphate</keyword>
<evidence type="ECO:0000256" key="6">
    <source>
        <dbReference type="RuleBase" id="RU000481"/>
    </source>
</evidence>
<dbReference type="CDD" id="cd00609">
    <property type="entry name" value="AAT_like"/>
    <property type="match status" value="1"/>
</dbReference>
<dbReference type="InterPro" id="IPR004839">
    <property type="entry name" value="Aminotransferase_I/II_large"/>
</dbReference>
<evidence type="ECO:0000259" key="7">
    <source>
        <dbReference type="Pfam" id="PF00155"/>
    </source>
</evidence>
<dbReference type="eggNOG" id="COG0436">
    <property type="taxonomic scope" value="Bacteria"/>
</dbReference>
<dbReference type="InterPro" id="IPR015424">
    <property type="entry name" value="PyrdxlP-dep_Trfase"/>
</dbReference>
<name>U7DE66_9BACT</name>
<dbReference type="Gene3D" id="3.90.1150.10">
    <property type="entry name" value="Aspartate Aminotransferase, domain 1"/>
    <property type="match status" value="1"/>
</dbReference>
<dbReference type="AlphaFoldDB" id="U7DE66"/>
<accession>U7DE66</accession>
<evidence type="ECO:0000256" key="5">
    <source>
        <dbReference type="ARBA" id="ARBA00022898"/>
    </source>
</evidence>
<dbReference type="STRING" id="1313304.CALK_0001"/>
<evidence type="ECO:0000256" key="4">
    <source>
        <dbReference type="ARBA" id="ARBA00022679"/>
    </source>
</evidence>
<dbReference type="PANTHER" id="PTHR46383:SF1">
    <property type="entry name" value="ASPARTATE AMINOTRANSFERASE"/>
    <property type="match status" value="1"/>
</dbReference>
<comment type="cofactor">
    <cofactor evidence="1 6">
        <name>pyridoxal 5'-phosphate</name>
        <dbReference type="ChEBI" id="CHEBI:597326"/>
    </cofactor>
</comment>
<dbReference type="EC" id="2.6.1.-" evidence="6"/>
<dbReference type="PROSITE" id="PS00105">
    <property type="entry name" value="AA_TRANSFER_CLASS_1"/>
    <property type="match status" value="1"/>
</dbReference>
<dbReference type="GO" id="GO:0030170">
    <property type="term" value="F:pyridoxal phosphate binding"/>
    <property type="evidence" value="ECO:0007669"/>
    <property type="project" value="InterPro"/>
</dbReference>
<evidence type="ECO:0000313" key="9">
    <source>
        <dbReference type="Proteomes" id="UP000017148"/>
    </source>
</evidence>
<dbReference type="RefSeq" id="WP_022635576.1">
    <property type="nucleotide sequence ID" value="NZ_ASJR01000001.1"/>
</dbReference>
<gene>
    <name evidence="8" type="ORF">CALK_0001</name>
</gene>
<sequence length="424" mass="47506">MIPALNPLVLNLKESATLAVNIEARRLRDMNKEIYHFGFGQSPFPVPEILRRGLEEHSHKNHYLPTRGLPKLCEAVSSFYQKQFNYTFTPEDVFVGPGSKELIFQCIYLIEGPLLVPAPSWVSYGPQATLRGKLIKPIITQRNNSYKLTAEELDRACYSLGEGQKILILNNPGNPTGAVYTHDEMKDLAEICRAYHVVVISDEIYAMIDFNHQKQAGMSQYYPEGTIVSGGLSKSFSAGGYRLGVLLIPEELAILKQALKSIISETYSSVSAPVQYAAYAAYASFDELEEYISTCCDIHRFAGEYLHSRFLKMNLNCPRPGGAFYLFPDFENYRDVFRRQGISTGYTLCEKILQEARVALLPGADFYLPATNLGVRVASVDYDGAAVLKDWKGAQECTAEKTMEFFPNLVRGCDALEDFLKNSI</sequence>
<proteinExistence type="inferred from homology"/>
<evidence type="ECO:0000256" key="1">
    <source>
        <dbReference type="ARBA" id="ARBA00001933"/>
    </source>
</evidence>
<protein>
    <recommendedName>
        <fullName evidence="6">Aminotransferase</fullName>
        <ecNumber evidence="6">2.6.1.-</ecNumber>
    </recommendedName>
</protein>
<evidence type="ECO:0000256" key="3">
    <source>
        <dbReference type="ARBA" id="ARBA00022576"/>
    </source>
</evidence>
<feature type="domain" description="Aminotransferase class I/classII large" evidence="7">
    <location>
        <begin position="40"/>
        <end position="373"/>
    </location>
</feature>
<dbReference type="GO" id="GO:0006520">
    <property type="term" value="P:amino acid metabolic process"/>
    <property type="evidence" value="ECO:0007669"/>
    <property type="project" value="InterPro"/>
</dbReference>
<dbReference type="GO" id="GO:0008483">
    <property type="term" value="F:transaminase activity"/>
    <property type="evidence" value="ECO:0007669"/>
    <property type="project" value="UniProtKB-KW"/>
</dbReference>
<dbReference type="InterPro" id="IPR004838">
    <property type="entry name" value="NHTrfase_class1_PyrdxlP-BS"/>
</dbReference>
<dbReference type="PATRIC" id="fig|1313304.3.peg.1"/>
<dbReference type="InterPro" id="IPR015421">
    <property type="entry name" value="PyrdxlP-dep_Trfase_major"/>
</dbReference>
<dbReference type="SUPFAM" id="SSF53383">
    <property type="entry name" value="PLP-dependent transferases"/>
    <property type="match status" value="1"/>
</dbReference>
<dbReference type="InterPro" id="IPR050596">
    <property type="entry name" value="AspAT/PAT-like"/>
</dbReference>
<evidence type="ECO:0000256" key="2">
    <source>
        <dbReference type="ARBA" id="ARBA00007441"/>
    </source>
</evidence>
<dbReference type="OrthoDB" id="9804474at2"/>